<dbReference type="PANTHER" id="PTHR33164">
    <property type="entry name" value="TRANSCRIPTIONAL REGULATOR, MARR FAMILY"/>
    <property type="match status" value="1"/>
</dbReference>
<dbReference type="EMBL" id="CADCSY010000040">
    <property type="protein sequence ID" value="CAA9226489.1"/>
    <property type="molecule type" value="Genomic_DNA"/>
</dbReference>
<gene>
    <name evidence="5" type="ORF">AVDCRST_MAG20-994</name>
</gene>
<evidence type="ECO:0000259" key="4">
    <source>
        <dbReference type="PROSITE" id="PS50995"/>
    </source>
</evidence>
<evidence type="ECO:0000256" key="1">
    <source>
        <dbReference type="ARBA" id="ARBA00023015"/>
    </source>
</evidence>
<organism evidence="5">
    <name type="scientific">uncultured Acidimicrobiales bacterium</name>
    <dbReference type="NCBI Taxonomy" id="310071"/>
    <lineage>
        <taxon>Bacteria</taxon>
        <taxon>Bacillati</taxon>
        <taxon>Actinomycetota</taxon>
        <taxon>Acidimicrobiia</taxon>
        <taxon>Acidimicrobiales</taxon>
        <taxon>environmental samples</taxon>
    </lineage>
</organism>
<keyword evidence="1" id="KW-0805">Transcription regulation</keyword>
<dbReference type="AlphaFoldDB" id="A0A6J4HNH9"/>
<protein>
    <recommendedName>
        <fullName evidence="4">HTH marR-type domain-containing protein</fullName>
    </recommendedName>
</protein>
<evidence type="ECO:0000256" key="2">
    <source>
        <dbReference type="ARBA" id="ARBA00023125"/>
    </source>
</evidence>
<feature type="domain" description="HTH marR-type" evidence="4">
    <location>
        <begin position="30"/>
        <end position="163"/>
    </location>
</feature>
<dbReference type="Gene3D" id="1.10.10.10">
    <property type="entry name" value="Winged helix-like DNA-binding domain superfamily/Winged helix DNA-binding domain"/>
    <property type="match status" value="1"/>
</dbReference>
<dbReference type="SUPFAM" id="SSF46785">
    <property type="entry name" value="Winged helix' DNA-binding domain"/>
    <property type="match status" value="1"/>
</dbReference>
<dbReference type="PROSITE" id="PS50995">
    <property type="entry name" value="HTH_MARR_2"/>
    <property type="match status" value="1"/>
</dbReference>
<name>A0A6J4HNH9_9ACTN</name>
<dbReference type="GO" id="GO:0003677">
    <property type="term" value="F:DNA binding"/>
    <property type="evidence" value="ECO:0007669"/>
    <property type="project" value="UniProtKB-KW"/>
</dbReference>
<dbReference type="InterPro" id="IPR036388">
    <property type="entry name" value="WH-like_DNA-bd_sf"/>
</dbReference>
<accession>A0A6J4HNH9</accession>
<dbReference type="InterPro" id="IPR023187">
    <property type="entry name" value="Tscrpt_reg_MarR-type_CS"/>
</dbReference>
<evidence type="ECO:0000256" key="3">
    <source>
        <dbReference type="ARBA" id="ARBA00023163"/>
    </source>
</evidence>
<keyword evidence="3" id="KW-0804">Transcription</keyword>
<dbReference type="GO" id="GO:0006950">
    <property type="term" value="P:response to stress"/>
    <property type="evidence" value="ECO:0007669"/>
    <property type="project" value="TreeGrafter"/>
</dbReference>
<sequence>MVDESRHPRWQLLRTATDRVAAGPPTEGPSTHVLARLEALDRRIAADLRRLLPAETRELRGSHGRILDLISESGTRPSTLAGGAWITKQAVGKRLRELAEHGLISQVADPADRRAVLVRRTPAGDRVRQAAVGAIGAMEAEWAADVGDERYATFRAVLDELGGRRTGPSA</sequence>
<dbReference type="PROSITE" id="PS01117">
    <property type="entry name" value="HTH_MARR_1"/>
    <property type="match status" value="1"/>
</dbReference>
<evidence type="ECO:0000313" key="5">
    <source>
        <dbReference type="EMBL" id="CAA9226489.1"/>
    </source>
</evidence>
<reference evidence="5" key="1">
    <citation type="submission" date="2020-02" db="EMBL/GenBank/DDBJ databases">
        <authorList>
            <person name="Meier V. D."/>
        </authorList>
    </citation>
    <scope>NUCLEOTIDE SEQUENCE</scope>
    <source>
        <strain evidence="5">AVDCRST_MAG20</strain>
    </source>
</reference>
<keyword evidence="2" id="KW-0238">DNA-binding</keyword>
<dbReference type="GO" id="GO:0003700">
    <property type="term" value="F:DNA-binding transcription factor activity"/>
    <property type="evidence" value="ECO:0007669"/>
    <property type="project" value="InterPro"/>
</dbReference>
<dbReference type="SMART" id="SM00347">
    <property type="entry name" value="HTH_MARR"/>
    <property type="match status" value="1"/>
</dbReference>
<dbReference type="Pfam" id="PF13463">
    <property type="entry name" value="HTH_27"/>
    <property type="match status" value="1"/>
</dbReference>
<dbReference type="PANTHER" id="PTHR33164:SF43">
    <property type="entry name" value="HTH-TYPE TRANSCRIPTIONAL REPRESSOR YETL"/>
    <property type="match status" value="1"/>
</dbReference>
<dbReference type="InterPro" id="IPR039422">
    <property type="entry name" value="MarR/SlyA-like"/>
</dbReference>
<dbReference type="InterPro" id="IPR036390">
    <property type="entry name" value="WH_DNA-bd_sf"/>
</dbReference>
<proteinExistence type="predicted"/>
<dbReference type="InterPro" id="IPR000835">
    <property type="entry name" value="HTH_MarR-typ"/>
</dbReference>